<gene>
    <name evidence="1" type="ORF">DCCM_0580</name>
</gene>
<reference evidence="2" key="1">
    <citation type="submission" date="2018-02" db="EMBL/GenBank/DDBJ databases">
        <title>Genome sequence of Desulfocucumis palustris strain NAW-5.</title>
        <authorList>
            <person name="Watanabe M."/>
            <person name="Kojima H."/>
            <person name="Fukui M."/>
        </authorList>
    </citation>
    <scope>NUCLEOTIDE SEQUENCE [LARGE SCALE GENOMIC DNA]</scope>
    <source>
        <strain evidence="2">NAW-5</strain>
    </source>
</reference>
<keyword evidence="2" id="KW-1185">Reference proteome</keyword>
<dbReference type="OrthoDB" id="9812601at2"/>
<protein>
    <submittedName>
        <fullName evidence="1">Glutamate synthase large chain</fullName>
    </submittedName>
</protein>
<dbReference type="AlphaFoldDB" id="A0A2L2XDT4"/>
<evidence type="ECO:0000313" key="2">
    <source>
        <dbReference type="Proteomes" id="UP000239549"/>
    </source>
</evidence>
<dbReference type="Proteomes" id="UP000239549">
    <property type="component" value="Unassembled WGS sequence"/>
</dbReference>
<proteinExistence type="predicted"/>
<name>A0A2L2XDT4_9FIRM</name>
<dbReference type="InterPro" id="IPR010985">
    <property type="entry name" value="Ribbon_hlx_hlx"/>
</dbReference>
<accession>A0A2L2XDT4</accession>
<sequence>MPAKKSFPLRIDPKLYEVLEKWAADELRSVNAHIEFLLRESARKAGRLGTDRQNEKQPADREK</sequence>
<dbReference type="Gene3D" id="1.10.1220.10">
    <property type="entry name" value="Met repressor-like"/>
    <property type="match status" value="1"/>
</dbReference>
<dbReference type="RefSeq" id="WP_104370923.1">
    <property type="nucleotide sequence ID" value="NZ_BFAV01000028.1"/>
</dbReference>
<dbReference type="InterPro" id="IPR013321">
    <property type="entry name" value="Arc_rbn_hlx_hlx"/>
</dbReference>
<dbReference type="SUPFAM" id="SSF47598">
    <property type="entry name" value="Ribbon-helix-helix"/>
    <property type="match status" value="1"/>
</dbReference>
<comment type="caution">
    <text evidence="1">The sequence shown here is derived from an EMBL/GenBank/DDBJ whole genome shotgun (WGS) entry which is preliminary data.</text>
</comment>
<organism evidence="1 2">
    <name type="scientific">Desulfocucumis palustris</name>
    <dbReference type="NCBI Taxonomy" id="1898651"/>
    <lineage>
        <taxon>Bacteria</taxon>
        <taxon>Bacillati</taxon>
        <taxon>Bacillota</taxon>
        <taxon>Clostridia</taxon>
        <taxon>Eubacteriales</taxon>
        <taxon>Desulfocucumaceae</taxon>
        <taxon>Desulfocucumis</taxon>
    </lineage>
</organism>
<dbReference type="GO" id="GO:0006355">
    <property type="term" value="P:regulation of DNA-templated transcription"/>
    <property type="evidence" value="ECO:0007669"/>
    <property type="project" value="InterPro"/>
</dbReference>
<evidence type="ECO:0000313" key="1">
    <source>
        <dbReference type="EMBL" id="GBF32386.1"/>
    </source>
</evidence>
<dbReference type="EMBL" id="BFAV01000028">
    <property type="protein sequence ID" value="GBF32386.1"/>
    <property type="molecule type" value="Genomic_DNA"/>
</dbReference>